<dbReference type="RefSeq" id="WP_162084711.1">
    <property type="nucleotide sequence ID" value="NZ_AP021881.1"/>
</dbReference>
<reference evidence="3" key="1">
    <citation type="submission" date="2019-11" db="EMBL/GenBank/DDBJ databases">
        <title>Isolation and characterization of a novel species in the genus Sulfuriferula.</title>
        <authorList>
            <person name="Mochizuki J."/>
            <person name="Kojima H."/>
            <person name="Fukui M."/>
        </authorList>
    </citation>
    <scope>NUCLEOTIDE SEQUENCE [LARGE SCALE GENOMIC DNA]</scope>
    <source>
        <strain evidence="3">SGTM</strain>
    </source>
</reference>
<keyword evidence="3" id="KW-1185">Reference proteome</keyword>
<dbReference type="Proteomes" id="UP000463939">
    <property type="component" value="Chromosome"/>
</dbReference>
<dbReference type="EMBL" id="AP021881">
    <property type="protein sequence ID" value="BBP00858.1"/>
    <property type="molecule type" value="Genomic_DNA"/>
</dbReference>
<dbReference type="Gene3D" id="3.40.50.2000">
    <property type="entry name" value="Glycogen Phosphorylase B"/>
    <property type="match status" value="1"/>
</dbReference>
<accession>A0A809S2H5</accession>
<gene>
    <name evidence="2" type="ORF">SFSGTM_15660</name>
</gene>
<feature type="domain" description="Spore protein YkvP/CgeB glycosyl transferase-like" evidence="1">
    <location>
        <begin position="168"/>
        <end position="306"/>
    </location>
</feature>
<proteinExistence type="predicted"/>
<name>A0A809S2H5_9PROT</name>
<sequence length="335" mass="39066">MKILLVAKPWKGGLAKYIFQSLNDVFPHQVQWLPTYPDNVAEYLRYRHDKSAWLDQLITSINQAEYDVAIFINHLSIFKKLRTDRHNILWMTDAPSIKLGEDDAFERIFISDLGYEQKLLANISEPRYHGELAFGCYPRLHQPAQLIQKPSRDICFIGNKDPLRDNWLKYLINQKTDIQIYGNYFLRTALFWRNPSNFYPGVNNERMKYIYAKYRISINIHAKVVKQGTNMRTFECAAYGIPQVTDYRPGFSDFFDSTAILTSKTPDEMLKQVQYLLVNTNEAAKIAANARQQVLSKHTYYHRILQATQGWLTHAAEYKLQQACISGYPQEASCR</sequence>
<dbReference type="AlphaFoldDB" id="A0A809S2H5"/>
<dbReference type="InterPro" id="IPR055259">
    <property type="entry name" value="YkvP/CgeB_Glyco_trans-like"/>
</dbReference>
<organism evidence="2 3">
    <name type="scientific">Sulfuriferula nivalis</name>
    <dbReference type="NCBI Taxonomy" id="2675298"/>
    <lineage>
        <taxon>Bacteria</taxon>
        <taxon>Pseudomonadati</taxon>
        <taxon>Pseudomonadota</taxon>
        <taxon>Betaproteobacteria</taxon>
        <taxon>Nitrosomonadales</taxon>
        <taxon>Sulfuricellaceae</taxon>
        <taxon>Sulfuriferula</taxon>
    </lineage>
</organism>
<evidence type="ECO:0000259" key="1">
    <source>
        <dbReference type="Pfam" id="PF13524"/>
    </source>
</evidence>
<protein>
    <recommendedName>
        <fullName evidence="1">Spore protein YkvP/CgeB glycosyl transferase-like domain-containing protein</fullName>
    </recommendedName>
</protein>
<evidence type="ECO:0000313" key="3">
    <source>
        <dbReference type="Proteomes" id="UP000463939"/>
    </source>
</evidence>
<dbReference type="Pfam" id="PF13524">
    <property type="entry name" value="Glyco_trans_1_2"/>
    <property type="match status" value="1"/>
</dbReference>
<evidence type="ECO:0000313" key="2">
    <source>
        <dbReference type="EMBL" id="BBP00858.1"/>
    </source>
</evidence>
<dbReference type="SUPFAM" id="SSF53756">
    <property type="entry name" value="UDP-Glycosyltransferase/glycogen phosphorylase"/>
    <property type="match status" value="1"/>
</dbReference>
<dbReference type="KEGG" id="sniv:SFSGTM_15660"/>